<accession>A0ABQ8VGY1</accession>
<organism evidence="2 3">
    <name type="scientific">Lentinula lateritia</name>
    <dbReference type="NCBI Taxonomy" id="40482"/>
    <lineage>
        <taxon>Eukaryota</taxon>
        <taxon>Fungi</taxon>
        <taxon>Dikarya</taxon>
        <taxon>Basidiomycota</taxon>
        <taxon>Agaricomycotina</taxon>
        <taxon>Agaricomycetes</taxon>
        <taxon>Agaricomycetidae</taxon>
        <taxon>Agaricales</taxon>
        <taxon>Marasmiineae</taxon>
        <taxon>Omphalotaceae</taxon>
        <taxon>Lentinula</taxon>
    </lineage>
</organism>
<feature type="compositionally biased region" description="Polar residues" evidence="1">
    <location>
        <begin position="36"/>
        <end position="47"/>
    </location>
</feature>
<feature type="compositionally biased region" description="Acidic residues" evidence="1">
    <location>
        <begin position="57"/>
        <end position="67"/>
    </location>
</feature>
<feature type="compositionally biased region" description="Basic and acidic residues" evidence="1">
    <location>
        <begin position="1"/>
        <end position="12"/>
    </location>
</feature>
<gene>
    <name evidence="2" type="ORF">C8R41DRAFT_921184</name>
</gene>
<feature type="region of interest" description="Disordered" evidence="1">
    <location>
        <begin position="1"/>
        <end position="73"/>
    </location>
</feature>
<dbReference type="Proteomes" id="UP001150217">
    <property type="component" value="Unassembled WGS sequence"/>
</dbReference>
<evidence type="ECO:0000313" key="3">
    <source>
        <dbReference type="Proteomes" id="UP001150217"/>
    </source>
</evidence>
<evidence type="ECO:0000313" key="2">
    <source>
        <dbReference type="EMBL" id="KAJ4486793.1"/>
    </source>
</evidence>
<proteinExistence type="predicted"/>
<reference evidence="2" key="1">
    <citation type="submission" date="2022-08" db="EMBL/GenBank/DDBJ databases">
        <title>A Global Phylogenomic Analysis of the Shiitake Genus Lentinula.</title>
        <authorList>
            <consortium name="DOE Joint Genome Institute"/>
            <person name="Sierra-Patev S."/>
            <person name="Min B."/>
            <person name="Naranjo-Ortiz M."/>
            <person name="Looney B."/>
            <person name="Konkel Z."/>
            <person name="Slot J.C."/>
            <person name="Sakamoto Y."/>
            <person name="Steenwyk J.L."/>
            <person name="Rokas A."/>
            <person name="Carro J."/>
            <person name="Camarero S."/>
            <person name="Ferreira P."/>
            <person name="Molpeceres G."/>
            <person name="Ruiz-Duenas F.J."/>
            <person name="Serrano A."/>
            <person name="Henrissat B."/>
            <person name="Drula E."/>
            <person name="Hughes K.W."/>
            <person name="Mata J.L."/>
            <person name="Ishikawa N.K."/>
            <person name="Vargas-Isla R."/>
            <person name="Ushijima S."/>
            <person name="Smith C.A."/>
            <person name="Ahrendt S."/>
            <person name="Andreopoulos W."/>
            <person name="He G."/>
            <person name="Labutti K."/>
            <person name="Lipzen A."/>
            <person name="Ng V."/>
            <person name="Riley R."/>
            <person name="Sandor L."/>
            <person name="Barry K."/>
            <person name="Martinez A.T."/>
            <person name="Xiao Y."/>
            <person name="Gibbons J.G."/>
            <person name="Terashima K."/>
            <person name="Grigoriev I.V."/>
            <person name="Hibbett D.S."/>
        </authorList>
    </citation>
    <scope>NUCLEOTIDE SEQUENCE</scope>
    <source>
        <strain evidence="2">RHP3577 ss4</strain>
    </source>
</reference>
<keyword evidence="3" id="KW-1185">Reference proteome</keyword>
<sequence length="156" mass="17466">MSERNDGENRSEPDDEEDRTEAGNAELGGALIPDINPNQLPSGSSGLSLRWSVTVEDIPEDDEDPDPEGNRLVDLENGVNWTQEMDNEDLTLDFDATFNLDRGLSVNDLLDEQLEHELADVGQYLTKEELATMRHFALKVETHMTDETFAKLPFAC</sequence>
<evidence type="ECO:0000256" key="1">
    <source>
        <dbReference type="SAM" id="MobiDB-lite"/>
    </source>
</evidence>
<dbReference type="EMBL" id="JANVFT010000049">
    <property type="protein sequence ID" value="KAJ4486793.1"/>
    <property type="molecule type" value="Genomic_DNA"/>
</dbReference>
<protein>
    <submittedName>
        <fullName evidence="2">Uncharacterized protein</fullName>
    </submittedName>
</protein>
<name>A0ABQ8VGY1_9AGAR</name>
<comment type="caution">
    <text evidence="2">The sequence shown here is derived from an EMBL/GenBank/DDBJ whole genome shotgun (WGS) entry which is preliminary data.</text>
</comment>